<comment type="caution">
    <text evidence="1">The sequence shown here is derived from an EMBL/GenBank/DDBJ whole genome shotgun (WGS) entry which is preliminary data.</text>
</comment>
<reference evidence="1" key="1">
    <citation type="submission" date="2022-07" db="EMBL/GenBank/DDBJ databases">
        <title>Diversity of ethanolamine utilization by human commensal Escherichia coli.</title>
        <authorList>
            <person name="Jubelin G."/>
        </authorList>
    </citation>
    <scope>NUCLEOTIDE SEQUENCE</scope>
    <source>
        <strain evidence="1">S1</strain>
    </source>
</reference>
<gene>
    <name evidence="1" type="ORF">NVV43_30725</name>
</gene>
<evidence type="ECO:0000313" key="1">
    <source>
        <dbReference type="EMBL" id="MCR6679767.1"/>
    </source>
</evidence>
<proteinExistence type="predicted"/>
<accession>A0AAW5N450</accession>
<evidence type="ECO:0000313" key="2">
    <source>
        <dbReference type="Proteomes" id="UP001206878"/>
    </source>
</evidence>
<name>A0AAW5N450_9ESCH</name>
<feature type="non-terminal residue" evidence="1">
    <location>
        <position position="61"/>
    </location>
</feature>
<organism evidence="1 2">
    <name type="scientific">Escherichia marmotae</name>
    <dbReference type="NCBI Taxonomy" id="1499973"/>
    <lineage>
        <taxon>Bacteria</taxon>
        <taxon>Pseudomonadati</taxon>
        <taxon>Pseudomonadota</taxon>
        <taxon>Gammaproteobacteria</taxon>
        <taxon>Enterobacterales</taxon>
        <taxon>Enterobacteriaceae</taxon>
        <taxon>Escherichia</taxon>
    </lineage>
</organism>
<sequence length="61" mass="6653">MSEAANAAVRVGLRFGYETDDPLVVQESNNTVVWLRPHAVIAKEGKRSDSAVSLVRENEVA</sequence>
<protein>
    <submittedName>
        <fullName evidence="1">Uncharacterized protein</fullName>
    </submittedName>
</protein>
<dbReference type="EMBL" id="JANPXH010001752">
    <property type="protein sequence ID" value="MCR6679767.1"/>
    <property type="molecule type" value="Genomic_DNA"/>
</dbReference>
<dbReference type="Proteomes" id="UP001206878">
    <property type="component" value="Unassembled WGS sequence"/>
</dbReference>
<dbReference type="AlphaFoldDB" id="A0AAW5N450"/>